<dbReference type="InterPro" id="IPR035940">
    <property type="entry name" value="CAP_sf"/>
</dbReference>
<feature type="region of interest" description="Disordered" evidence="2">
    <location>
        <begin position="28"/>
        <end position="201"/>
    </location>
</feature>
<dbReference type="SUPFAM" id="SSF55797">
    <property type="entry name" value="PR-1-like"/>
    <property type="match status" value="1"/>
</dbReference>
<comment type="subcellular location">
    <subcellularLocation>
        <location evidence="1">Cell outer membrane</location>
    </subcellularLocation>
</comment>
<feature type="chain" id="PRO_5017975995" description="SCP domain-containing protein" evidence="3">
    <location>
        <begin position="25"/>
        <end position="522"/>
    </location>
</feature>
<dbReference type="Gene3D" id="3.40.33.10">
    <property type="entry name" value="CAP"/>
    <property type="match status" value="1"/>
</dbReference>
<feature type="compositionally biased region" description="Polar residues" evidence="2">
    <location>
        <begin position="29"/>
        <end position="43"/>
    </location>
</feature>
<dbReference type="PROSITE" id="PS51257">
    <property type="entry name" value="PROKAR_LIPOPROTEIN"/>
    <property type="match status" value="1"/>
</dbReference>
<proteinExistence type="predicted"/>
<dbReference type="Pfam" id="PF00188">
    <property type="entry name" value="CAP"/>
    <property type="match status" value="1"/>
</dbReference>
<dbReference type="RefSeq" id="WP_124794350.1">
    <property type="nucleotide sequence ID" value="NZ_RQYC01000004.1"/>
</dbReference>
<evidence type="ECO:0000256" key="1">
    <source>
        <dbReference type="ARBA" id="ARBA00004442"/>
    </source>
</evidence>
<reference evidence="5 6" key="1">
    <citation type="submission" date="2018-11" db="EMBL/GenBank/DDBJ databases">
        <title>Genomes From Bacteria Associated with the Canine Oral Cavity: a Test Case for Automated Genome-Based Taxonomic Assignment.</title>
        <authorList>
            <person name="Coil D.A."/>
            <person name="Jospin G."/>
            <person name="Darling A.E."/>
            <person name="Wallis C."/>
            <person name="Davis I.J."/>
            <person name="Harris S."/>
            <person name="Eisen J.A."/>
            <person name="Holcombe L.J."/>
            <person name="O'Flynn C."/>
        </authorList>
    </citation>
    <scope>NUCLEOTIDE SEQUENCE [LARGE SCALE GENOMIC DNA]</scope>
    <source>
        <strain evidence="5 6">COT-280</strain>
    </source>
</reference>
<feature type="compositionally biased region" description="Low complexity" evidence="2">
    <location>
        <begin position="44"/>
        <end position="55"/>
    </location>
</feature>
<evidence type="ECO:0000259" key="4">
    <source>
        <dbReference type="SMART" id="SM00198"/>
    </source>
</evidence>
<dbReference type="SUPFAM" id="SSF56925">
    <property type="entry name" value="OMPA-like"/>
    <property type="match status" value="1"/>
</dbReference>
<dbReference type="OrthoDB" id="8611574at2"/>
<dbReference type="PANTHER" id="PTHR31157:SF1">
    <property type="entry name" value="SCP DOMAIN-CONTAINING PROTEIN"/>
    <property type="match status" value="1"/>
</dbReference>
<dbReference type="Gene3D" id="2.40.160.90">
    <property type="match status" value="1"/>
</dbReference>
<dbReference type="CDD" id="cd05379">
    <property type="entry name" value="CAP_bacterial"/>
    <property type="match status" value="1"/>
</dbReference>
<dbReference type="GO" id="GO:0009279">
    <property type="term" value="C:cell outer membrane"/>
    <property type="evidence" value="ECO:0007669"/>
    <property type="project" value="UniProtKB-SubCell"/>
</dbReference>
<dbReference type="PANTHER" id="PTHR31157">
    <property type="entry name" value="SCP DOMAIN-CONTAINING PROTEIN"/>
    <property type="match status" value="1"/>
</dbReference>
<dbReference type="InterPro" id="IPR001677">
    <property type="entry name" value="TbpB_B_D"/>
</dbReference>
<dbReference type="Pfam" id="PF01298">
    <property type="entry name" value="TbpB_B_D"/>
    <property type="match status" value="1"/>
</dbReference>
<dbReference type="Proteomes" id="UP000269923">
    <property type="component" value="Unassembled WGS sequence"/>
</dbReference>
<accession>A0A3P2A941</accession>
<feature type="signal peptide" evidence="3">
    <location>
        <begin position="1"/>
        <end position="24"/>
    </location>
</feature>
<dbReference type="EMBL" id="RQYC01000004">
    <property type="protein sequence ID" value="RRD90790.1"/>
    <property type="molecule type" value="Genomic_DNA"/>
</dbReference>
<sequence length="522" mass="53632">MNARHSLMLGLLTLLGLSACGSGGHDVVLSSSTMPSHLQPNNNKPQSKPDSSQPSNGNNNPFKPSQGSGGTGTANPSNPSNGNGTGTTNPSNPSNGSGTGTSNPSNPSNGGGAGTANPSNPSNGGGAGTANPSNPSNGSGTGTANPSNPSNGGGTGTANPSNPSNGSGTGTTNPSNPSNGSGTGTSAPSTPSAFQVTPPAAAQKAEIDKAVANTNKLRAEKGLPALQYDPNLSAYAQKRAEEIVKLFSHTRPDGQSWSTGVKGGYSGENIAAGSATADKTVLDQWRNSSGHYANMINSNYTRIGIGLVHIPNSEHGYYWVQIFGSDSTTSNYRFTNQNNMMRSALMIPVKRDALDALATLKIDGRTLPLTISGNSDWHTIKAQGYTGEFGGNTVFSRYGVVKAENEGQYRSFHQGLPTALADMPQAGVIHYQGQGIAAQGVEKRYLQANFTADFDRKTLNGSLSNAQQRFGIDAMIRGNTFVSPIGAKVATQGGFFGVNAAEVAGTFDDRQGTQGAFGATRR</sequence>
<keyword evidence="6" id="KW-1185">Reference proteome</keyword>
<evidence type="ECO:0000256" key="3">
    <source>
        <dbReference type="SAM" id="SignalP"/>
    </source>
</evidence>
<feature type="compositionally biased region" description="Low complexity" evidence="2">
    <location>
        <begin position="73"/>
        <end position="108"/>
    </location>
</feature>
<gene>
    <name evidence="5" type="ORF">EII21_04060</name>
</gene>
<evidence type="ECO:0000256" key="2">
    <source>
        <dbReference type="SAM" id="MobiDB-lite"/>
    </source>
</evidence>
<feature type="compositionally biased region" description="Polar residues" evidence="2">
    <location>
        <begin position="56"/>
        <end position="66"/>
    </location>
</feature>
<name>A0A3P2A941_9NEIS</name>
<protein>
    <recommendedName>
        <fullName evidence="4">SCP domain-containing protein</fullName>
    </recommendedName>
</protein>
<feature type="domain" description="SCP" evidence="4">
    <location>
        <begin position="205"/>
        <end position="334"/>
    </location>
</feature>
<feature type="compositionally biased region" description="Low complexity" evidence="2">
    <location>
        <begin position="157"/>
        <end position="193"/>
    </location>
</feature>
<keyword evidence="3" id="KW-0732">Signal</keyword>
<dbReference type="AlphaFoldDB" id="A0A3P2A941"/>
<evidence type="ECO:0000313" key="6">
    <source>
        <dbReference type="Proteomes" id="UP000269923"/>
    </source>
</evidence>
<evidence type="ECO:0000313" key="5">
    <source>
        <dbReference type="EMBL" id="RRD90790.1"/>
    </source>
</evidence>
<dbReference type="STRING" id="1121352.GCA_000620925_01016"/>
<dbReference type="InterPro" id="IPR011250">
    <property type="entry name" value="OMP/PagP_B-barrel"/>
</dbReference>
<dbReference type="SMART" id="SM00198">
    <property type="entry name" value="SCP"/>
    <property type="match status" value="1"/>
</dbReference>
<organism evidence="5 6">
    <name type="scientific">Conchiformibius steedae</name>
    <dbReference type="NCBI Taxonomy" id="153493"/>
    <lineage>
        <taxon>Bacteria</taxon>
        <taxon>Pseudomonadati</taxon>
        <taxon>Pseudomonadota</taxon>
        <taxon>Betaproteobacteria</taxon>
        <taxon>Neisseriales</taxon>
        <taxon>Neisseriaceae</taxon>
        <taxon>Conchiformibius</taxon>
    </lineage>
</organism>
<dbReference type="InterPro" id="IPR014044">
    <property type="entry name" value="CAP_dom"/>
</dbReference>
<comment type="caution">
    <text evidence="5">The sequence shown here is derived from an EMBL/GenBank/DDBJ whole genome shotgun (WGS) entry which is preliminary data.</text>
</comment>